<dbReference type="EMBL" id="JACCJC010000001">
    <property type="protein sequence ID" value="KAF6241479.1"/>
    <property type="molecule type" value="Genomic_DNA"/>
</dbReference>
<dbReference type="AlphaFoldDB" id="A0A8H6G6V6"/>
<evidence type="ECO:0000256" key="5">
    <source>
        <dbReference type="ARBA" id="ARBA00022824"/>
    </source>
</evidence>
<dbReference type="PANTHER" id="PTHR13202">
    <property type="entry name" value="MICROSOMAL SIGNAL PEPTIDASE 12 KDA SUBUNIT"/>
    <property type="match status" value="1"/>
</dbReference>
<dbReference type="InterPro" id="IPR009542">
    <property type="entry name" value="Spc1/SPCS1"/>
</dbReference>
<dbReference type="GO" id="GO:0005787">
    <property type="term" value="C:signal peptidase complex"/>
    <property type="evidence" value="ECO:0007669"/>
    <property type="project" value="InterPro"/>
</dbReference>
<comment type="similarity">
    <text evidence="2">Belongs to the SPCS1 family.</text>
</comment>
<evidence type="ECO:0000256" key="7">
    <source>
        <dbReference type="ARBA" id="ARBA00023136"/>
    </source>
</evidence>
<evidence type="ECO:0000256" key="2">
    <source>
        <dbReference type="ARBA" id="ARBA00005245"/>
    </source>
</evidence>
<organism evidence="10 11">
    <name type="scientific">Letharia columbiana</name>
    <dbReference type="NCBI Taxonomy" id="112416"/>
    <lineage>
        <taxon>Eukaryota</taxon>
        <taxon>Fungi</taxon>
        <taxon>Dikarya</taxon>
        <taxon>Ascomycota</taxon>
        <taxon>Pezizomycotina</taxon>
        <taxon>Lecanoromycetes</taxon>
        <taxon>OSLEUM clade</taxon>
        <taxon>Lecanoromycetidae</taxon>
        <taxon>Lecanorales</taxon>
        <taxon>Lecanorineae</taxon>
        <taxon>Parmeliaceae</taxon>
        <taxon>Letharia</taxon>
    </lineage>
</organism>
<evidence type="ECO:0000256" key="4">
    <source>
        <dbReference type="ARBA" id="ARBA00022692"/>
    </source>
</evidence>
<dbReference type="PANTHER" id="PTHR13202:SF0">
    <property type="entry name" value="SIGNAL PEPTIDASE COMPLEX SUBUNIT 1"/>
    <property type="match status" value="1"/>
</dbReference>
<protein>
    <recommendedName>
        <fullName evidence="3">Signal peptidase complex subunit 1</fullName>
    </recommendedName>
</protein>
<gene>
    <name evidence="10" type="ORF">HO173_000189</name>
</gene>
<reference evidence="10 11" key="1">
    <citation type="journal article" date="2020" name="Genomics">
        <title>Complete, high-quality genomes from long-read metagenomic sequencing of two wolf lichen thalli reveals enigmatic genome architecture.</title>
        <authorList>
            <person name="McKenzie S.K."/>
            <person name="Walston R.F."/>
            <person name="Allen J.L."/>
        </authorList>
    </citation>
    <scope>NUCLEOTIDE SEQUENCE [LARGE SCALE GENOMIC DNA]</scope>
    <source>
        <strain evidence="10">WasteWater2</strain>
    </source>
</reference>
<keyword evidence="5" id="KW-0256">Endoplasmic reticulum</keyword>
<evidence type="ECO:0000313" key="10">
    <source>
        <dbReference type="EMBL" id="KAF6241479.1"/>
    </source>
</evidence>
<dbReference type="Pfam" id="PF06645">
    <property type="entry name" value="SPC12"/>
    <property type="match status" value="1"/>
</dbReference>
<dbReference type="GeneID" id="59281869"/>
<keyword evidence="11" id="KW-1185">Reference proteome</keyword>
<keyword evidence="6 9" id="KW-1133">Transmembrane helix</keyword>
<name>A0A8H6G6V6_9LECA</name>
<feature type="transmembrane region" description="Helical" evidence="9">
    <location>
        <begin position="27"/>
        <end position="47"/>
    </location>
</feature>
<evidence type="ECO:0000256" key="8">
    <source>
        <dbReference type="ARBA" id="ARBA00045204"/>
    </source>
</evidence>
<comment type="function">
    <text evidence="8">Component of the signal peptidase complex (SPC) which catalyzes the cleavage of N-terminal signal sequences from nascent proteins as they are translocated into the lumen of the endoplasmic reticulum. Dispensable for SPC enzymatic activity.</text>
</comment>
<accession>A0A8H6G6V6</accession>
<evidence type="ECO:0000313" key="11">
    <source>
        <dbReference type="Proteomes" id="UP000578531"/>
    </source>
</evidence>
<keyword evidence="7 9" id="KW-0472">Membrane</keyword>
<evidence type="ECO:0000256" key="9">
    <source>
        <dbReference type="SAM" id="Phobius"/>
    </source>
</evidence>
<evidence type="ECO:0000256" key="6">
    <source>
        <dbReference type="ARBA" id="ARBA00022989"/>
    </source>
</evidence>
<sequence length="102" mass="11004">MADELLQQAQELLEGQIDFEGQKQTELISSVLLAVSALFAFILGFALQNIYVTLWTGLGGAALAFLVVVPPYPFYNKSPERWLPSGSGMAGSGIEIDGKKIN</sequence>
<comment type="caution">
    <text evidence="10">The sequence shown here is derived from an EMBL/GenBank/DDBJ whole genome shotgun (WGS) entry which is preliminary data.</text>
</comment>
<dbReference type="GO" id="GO:0045047">
    <property type="term" value="P:protein targeting to ER"/>
    <property type="evidence" value="ECO:0007669"/>
    <property type="project" value="TreeGrafter"/>
</dbReference>
<feature type="transmembrane region" description="Helical" evidence="9">
    <location>
        <begin position="53"/>
        <end position="75"/>
    </location>
</feature>
<dbReference type="GO" id="GO:0006465">
    <property type="term" value="P:signal peptide processing"/>
    <property type="evidence" value="ECO:0007669"/>
    <property type="project" value="InterPro"/>
</dbReference>
<dbReference type="RefSeq" id="XP_037170719.1">
    <property type="nucleotide sequence ID" value="XM_037302140.1"/>
</dbReference>
<proteinExistence type="inferred from homology"/>
<keyword evidence="4 9" id="KW-0812">Transmembrane</keyword>
<evidence type="ECO:0000256" key="1">
    <source>
        <dbReference type="ARBA" id="ARBA00004477"/>
    </source>
</evidence>
<dbReference type="OrthoDB" id="263893at2759"/>
<comment type="subcellular location">
    <subcellularLocation>
        <location evidence="1">Endoplasmic reticulum membrane</location>
        <topology evidence="1">Multi-pass membrane protein</topology>
    </subcellularLocation>
</comment>
<dbReference type="Proteomes" id="UP000578531">
    <property type="component" value="Unassembled WGS sequence"/>
</dbReference>
<evidence type="ECO:0000256" key="3">
    <source>
        <dbReference type="ARBA" id="ARBA00017059"/>
    </source>
</evidence>